<accession>A0AAN8B1F5</accession>
<sequence>MSYPLRNQQRSSEGSSQDLSPQQEPPWIIVSEHQQQCGQGGGRRCCPLTSLLSLLQSMIHNGASVSVPALTHTSCSLCTTHPGVQLTRGLDFLYIHHVYMRTTALPLTCVFVSLSHNPLSSLEVVNQKKPREEGGGQLSSHSPDLQQPRWRR</sequence>
<reference evidence="2 3" key="1">
    <citation type="journal article" date="2023" name="Mol. Biol. Evol.">
        <title>Genomics of Secondarily Temperate Adaptation in the Only Non-Antarctic Icefish.</title>
        <authorList>
            <person name="Rivera-Colon A.G."/>
            <person name="Rayamajhi N."/>
            <person name="Minhas B.F."/>
            <person name="Madrigal G."/>
            <person name="Bilyk K.T."/>
            <person name="Yoon V."/>
            <person name="Hune M."/>
            <person name="Gregory S."/>
            <person name="Cheng C.H.C."/>
            <person name="Catchen J.M."/>
        </authorList>
    </citation>
    <scope>NUCLEOTIDE SEQUENCE [LARGE SCALE GENOMIC DNA]</scope>
    <source>
        <strain evidence="2">JC2023a</strain>
    </source>
</reference>
<feature type="region of interest" description="Disordered" evidence="1">
    <location>
        <begin position="1"/>
        <end position="23"/>
    </location>
</feature>
<comment type="caution">
    <text evidence="2">The sequence shown here is derived from an EMBL/GenBank/DDBJ whole genome shotgun (WGS) entry which is preliminary data.</text>
</comment>
<protein>
    <submittedName>
        <fullName evidence="2">Uncharacterized protein</fullName>
    </submittedName>
</protein>
<dbReference type="Proteomes" id="UP001335648">
    <property type="component" value="Unassembled WGS sequence"/>
</dbReference>
<name>A0AAN8B1F5_9TELE</name>
<evidence type="ECO:0000313" key="2">
    <source>
        <dbReference type="EMBL" id="KAK5876362.1"/>
    </source>
</evidence>
<organism evidence="2 3">
    <name type="scientific">Champsocephalus esox</name>
    <name type="common">pike icefish</name>
    <dbReference type="NCBI Taxonomy" id="159716"/>
    <lineage>
        <taxon>Eukaryota</taxon>
        <taxon>Metazoa</taxon>
        <taxon>Chordata</taxon>
        <taxon>Craniata</taxon>
        <taxon>Vertebrata</taxon>
        <taxon>Euteleostomi</taxon>
        <taxon>Actinopterygii</taxon>
        <taxon>Neopterygii</taxon>
        <taxon>Teleostei</taxon>
        <taxon>Neoteleostei</taxon>
        <taxon>Acanthomorphata</taxon>
        <taxon>Eupercaria</taxon>
        <taxon>Perciformes</taxon>
        <taxon>Notothenioidei</taxon>
        <taxon>Channichthyidae</taxon>
        <taxon>Champsocephalus</taxon>
    </lineage>
</organism>
<proteinExistence type="predicted"/>
<dbReference type="AlphaFoldDB" id="A0AAN8B1F5"/>
<keyword evidence="3" id="KW-1185">Reference proteome</keyword>
<evidence type="ECO:0000313" key="3">
    <source>
        <dbReference type="Proteomes" id="UP001335648"/>
    </source>
</evidence>
<dbReference type="EMBL" id="JAULUE010002067">
    <property type="protein sequence ID" value="KAK5876362.1"/>
    <property type="molecule type" value="Genomic_DNA"/>
</dbReference>
<gene>
    <name evidence="2" type="ORF">CesoFtcFv8_025726</name>
</gene>
<evidence type="ECO:0000256" key="1">
    <source>
        <dbReference type="SAM" id="MobiDB-lite"/>
    </source>
</evidence>
<feature type="compositionally biased region" description="Polar residues" evidence="1">
    <location>
        <begin position="1"/>
        <end position="22"/>
    </location>
</feature>
<feature type="region of interest" description="Disordered" evidence="1">
    <location>
        <begin position="129"/>
        <end position="152"/>
    </location>
</feature>